<dbReference type="Pfam" id="PF09361">
    <property type="entry name" value="Phasin_2"/>
    <property type="match status" value="1"/>
</dbReference>
<keyword evidence="1" id="KW-0175">Coiled coil</keyword>
<reference evidence="3" key="1">
    <citation type="journal article" date="2021" name="Front. Microbiol.">
        <title>Comprehensive Comparative Genomics and Phenotyping of Methylobacterium Species.</title>
        <authorList>
            <person name="Alessa O."/>
            <person name="Ogura Y."/>
            <person name="Fujitani Y."/>
            <person name="Takami H."/>
            <person name="Hayashi T."/>
            <person name="Sahin N."/>
            <person name="Tani A."/>
        </authorList>
    </citation>
    <scope>NUCLEOTIDE SEQUENCE</scope>
    <source>
        <strain evidence="3">DSM 19015</strain>
    </source>
</reference>
<dbReference type="EMBL" id="BPQP01000069">
    <property type="protein sequence ID" value="GJD96793.1"/>
    <property type="molecule type" value="Genomic_DNA"/>
</dbReference>
<feature type="coiled-coil region" evidence="1">
    <location>
        <begin position="77"/>
        <end position="104"/>
    </location>
</feature>
<dbReference type="NCBIfam" id="TIGR01985">
    <property type="entry name" value="phasin_2"/>
    <property type="match status" value="1"/>
</dbReference>
<evidence type="ECO:0000313" key="3">
    <source>
        <dbReference type="EMBL" id="GJD96793.1"/>
    </source>
</evidence>
<gene>
    <name evidence="3" type="ORF">OCOJLMKI_4018</name>
</gene>
<dbReference type="InterPro" id="IPR010234">
    <property type="entry name" value="Phasin_subfam-2"/>
</dbReference>
<sequence length="120" mass="13103">MNAPTFEIPTEMRDFAEKSVDQARNAVTSMFGTVSKTAQQLQVSSQTAQASMHSVVAKSFDHVQENANATFDFAQKLARTRDLREAFELQAEFLRNQAAALQSQAKDLGVLAQGALRPAA</sequence>
<dbReference type="Proteomes" id="UP001055125">
    <property type="component" value="Unassembled WGS sequence"/>
</dbReference>
<accession>A0ABQ4S2W6</accession>
<protein>
    <recommendedName>
        <fullName evidence="2">Phasin domain-containing protein</fullName>
    </recommendedName>
</protein>
<evidence type="ECO:0000259" key="2">
    <source>
        <dbReference type="Pfam" id="PF09361"/>
    </source>
</evidence>
<reference evidence="3" key="2">
    <citation type="submission" date="2021-08" db="EMBL/GenBank/DDBJ databases">
        <authorList>
            <person name="Tani A."/>
            <person name="Ola A."/>
            <person name="Ogura Y."/>
            <person name="Katsura K."/>
            <person name="Hayashi T."/>
        </authorList>
    </citation>
    <scope>NUCLEOTIDE SEQUENCE</scope>
    <source>
        <strain evidence="3">DSM 19015</strain>
    </source>
</reference>
<evidence type="ECO:0000256" key="1">
    <source>
        <dbReference type="SAM" id="Coils"/>
    </source>
</evidence>
<keyword evidence="4" id="KW-1185">Reference proteome</keyword>
<evidence type="ECO:0000313" key="4">
    <source>
        <dbReference type="Proteomes" id="UP001055125"/>
    </source>
</evidence>
<dbReference type="InterPro" id="IPR018968">
    <property type="entry name" value="Phasin"/>
</dbReference>
<dbReference type="RefSeq" id="WP_238245885.1">
    <property type="nucleotide sequence ID" value="NZ_BPQP01000069.1"/>
</dbReference>
<name>A0ABQ4S2W6_9HYPH</name>
<feature type="domain" description="Phasin" evidence="2">
    <location>
        <begin position="37"/>
        <end position="114"/>
    </location>
</feature>
<proteinExistence type="predicted"/>
<comment type="caution">
    <text evidence="3">The sequence shown here is derived from an EMBL/GenBank/DDBJ whole genome shotgun (WGS) entry which is preliminary data.</text>
</comment>
<organism evidence="3 4">
    <name type="scientific">Methylobacterium iners</name>
    <dbReference type="NCBI Taxonomy" id="418707"/>
    <lineage>
        <taxon>Bacteria</taxon>
        <taxon>Pseudomonadati</taxon>
        <taxon>Pseudomonadota</taxon>
        <taxon>Alphaproteobacteria</taxon>
        <taxon>Hyphomicrobiales</taxon>
        <taxon>Methylobacteriaceae</taxon>
        <taxon>Methylobacterium</taxon>
    </lineage>
</organism>